<dbReference type="CDD" id="cd00067">
    <property type="entry name" value="GAL4"/>
    <property type="match status" value="1"/>
</dbReference>
<keyword evidence="9" id="KW-1185">Reference proteome</keyword>
<dbReference type="PANTHER" id="PTHR47540">
    <property type="entry name" value="THIAMINE REPRESSIBLE GENES REGULATORY PROTEIN THI5"/>
    <property type="match status" value="1"/>
</dbReference>
<accession>A0A8E2AQ25</accession>
<keyword evidence="3" id="KW-0238">DNA-binding</keyword>
<proteinExistence type="predicted"/>
<dbReference type="GO" id="GO:0000981">
    <property type="term" value="F:DNA-binding transcription factor activity, RNA polymerase II-specific"/>
    <property type="evidence" value="ECO:0007669"/>
    <property type="project" value="InterPro"/>
</dbReference>
<evidence type="ECO:0000256" key="3">
    <source>
        <dbReference type="ARBA" id="ARBA00023125"/>
    </source>
</evidence>
<dbReference type="SMART" id="SM00066">
    <property type="entry name" value="GAL4"/>
    <property type="match status" value="1"/>
</dbReference>
<keyword evidence="4" id="KW-0804">Transcription</keyword>
<dbReference type="EMBL" id="KV722442">
    <property type="protein sequence ID" value="OCH88831.1"/>
    <property type="molecule type" value="Genomic_DNA"/>
</dbReference>
<dbReference type="GO" id="GO:0005634">
    <property type="term" value="C:nucleus"/>
    <property type="evidence" value="ECO:0007669"/>
    <property type="project" value="UniProtKB-SubCell"/>
</dbReference>
<dbReference type="OrthoDB" id="2399539at2759"/>
<name>A0A8E2AQ25_9APHY</name>
<dbReference type="InterPro" id="IPR036864">
    <property type="entry name" value="Zn2-C6_fun-type_DNA-bd_sf"/>
</dbReference>
<dbReference type="Proteomes" id="UP000250043">
    <property type="component" value="Unassembled WGS sequence"/>
</dbReference>
<dbReference type="GO" id="GO:0045944">
    <property type="term" value="P:positive regulation of transcription by RNA polymerase II"/>
    <property type="evidence" value="ECO:0007669"/>
    <property type="project" value="TreeGrafter"/>
</dbReference>
<gene>
    <name evidence="8" type="ORF">OBBRIDRAFT_836276</name>
</gene>
<reference evidence="8 9" key="1">
    <citation type="submission" date="2016-07" db="EMBL/GenBank/DDBJ databases">
        <title>Draft genome of the white-rot fungus Obba rivulosa 3A-2.</title>
        <authorList>
            <consortium name="DOE Joint Genome Institute"/>
            <person name="Miettinen O."/>
            <person name="Riley R."/>
            <person name="Acob R."/>
            <person name="Barry K."/>
            <person name="Cullen D."/>
            <person name="De Vries R."/>
            <person name="Hainaut M."/>
            <person name="Hatakka A."/>
            <person name="Henrissat B."/>
            <person name="Hilden K."/>
            <person name="Kuo R."/>
            <person name="Labutti K."/>
            <person name="Lipzen A."/>
            <person name="Makela M.R."/>
            <person name="Sandor L."/>
            <person name="Spatafora J.W."/>
            <person name="Grigoriev I.V."/>
            <person name="Hibbett D.S."/>
        </authorList>
    </citation>
    <scope>NUCLEOTIDE SEQUENCE [LARGE SCALE GENOMIC DNA]</scope>
    <source>
        <strain evidence="8 9">3A-2</strain>
    </source>
</reference>
<feature type="region of interest" description="Disordered" evidence="6">
    <location>
        <begin position="399"/>
        <end position="434"/>
    </location>
</feature>
<evidence type="ECO:0000259" key="7">
    <source>
        <dbReference type="PROSITE" id="PS50048"/>
    </source>
</evidence>
<dbReference type="AlphaFoldDB" id="A0A8E2AQ25"/>
<comment type="subcellular location">
    <subcellularLocation>
        <location evidence="1">Nucleus</location>
    </subcellularLocation>
</comment>
<dbReference type="InterPro" id="IPR001138">
    <property type="entry name" value="Zn2Cys6_DnaBD"/>
</dbReference>
<keyword evidence="2" id="KW-0805">Transcription regulation</keyword>
<feature type="compositionally biased region" description="Low complexity" evidence="6">
    <location>
        <begin position="399"/>
        <end position="430"/>
    </location>
</feature>
<dbReference type="SUPFAM" id="SSF57701">
    <property type="entry name" value="Zn2/Cys6 DNA-binding domain"/>
    <property type="match status" value="1"/>
</dbReference>
<evidence type="ECO:0000313" key="8">
    <source>
        <dbReference type="EMBL" id="OCH88831.1"/>
    </source>
</evidence>
<dbReference type="GO" id="GO:0043565">
    <property type="term" value="F:sequence-specific DNA binding"/>
    <property type="evidence" value="ECO:0007669"/>
    <property type="project" value="TreeGrafter"/>
</dbReference>
<keyword evidence="5" id="KW-0539">Nucleus</keyword>
<evidence type="ECO:0000256" key="5">
    <source>
        <dbReference type="ARBA" id="ARBA00023242"/>
    </source>
</evidence>
<feature type="region of interest" description="Disordered" evidence="6">
    <location>
        <begin position="233"/>
        <end position="334"/>
    </location>
</feature>
<sequence>MSNSMSNPLVYDYDPSKIQMSYELSLANSLKPYNPSDPSLSLYAGLDTYSFGTQMHLDPYSFSGQQFSMLYPDPYLQGNTVIYETSGHPLQAPAPQTQTHMLPAHETLYPPTAIAPAEMYNVPASLMRHSMSSLYSAPGLAPPIPSSSSSSSSRSLSDVAATVPTSWSLSGSLDPATGVFQRAPEHPRLRTAQACEKCRIRKAKCSGDRPTCARCVTRGLVCEYAAQRKMRGPNKVKRNGLVTGDSPAKGDRLQSVSSSDSSSDDMRGFELSDIPPAVVASTPSTPPNEQPELSGEMSLQYPVAPAPRTASPMDVPVGVDQRRRKRPPPIDLGSAGSIFSSVQSAFLNPQVYEASQMDHFNADRRASLPAYLLESYSRVAIDNTHPVLLCNRKTDSGESLLSEESASSDVLSMHSLPRSESPAPSECAPSTPLSLPSNMFDHGDLLYPSDLHAELLTYNHGVSPIEKAQDPMNTMAELDTITPRAREERPFDEEHGRVLEY</sequence>
<organism evidence="8 9">
    <name type="scientific">Obba rivulosa</name>
    <dbReference type="NCBI Taxonomy" id="1052685"/>
    <lineage>
        <taxon>Eukaryota</taxon>
        <taxon>Fungi</taxon>
        <taxon>Dikarya</taxon>
        <taxon>Basidiomycota</taxon>
        <taxon>Agaricomycotina</taxon>
        <taxon>Agaricomycetes</taxon>
        <taxon>Polyporales</taxon>
        <taxon>Gelatoporiaceae</taxon>
        <taxon>Obba</taxon>
    </lineage>
</organism>
<dbReference type="InterPro" id="IPR051711">
    <property type="entry name" value="Stress_Response_Reg"/>
</dbReference>
<dbReference type="PRINTS" id="PR00755">
    <property type="entry name" value="AFLATOXINBRP"/>
</dbReference>
<dbReference type="Pfam" id="PF00172">
    <property type="entry name" value="Zn_clus"/>
    <property type="match status" value="1"/>
</dbReference>
<dbReference type="PROSITE" id="PS00463">
    <property type="entry name" value="ZN2_CY6_FUNGAL_1"/>
    <property type="match status" value="1"/>
</dbReference>
<evidence type="ECO:0000256" key="4">
    <source>
        <dbReference type="ARBA" id="ARBA00023163"/>
    </source>
</evidence>
<dbReference type="PROSITE" id="PS50048">
    <property type="entry name" value="ZN2_CY6_FUNGAL_2"/>
    <property type="match status" value="1"/>
</dbReference>
<dbReference type="GO" id="GO:0008270">
    <property type="term" value="F:zinc ion binding"/>
    <property type="evidence" value="ECO:0007669"/>
    <property type="project" value="InterPro"/>
</dbReference>
<dbReference type="Gene3D" id="4.10.240.10">
    <property type="entry name" value="Zn(2)-C6 fungal-type DNA-binding domain"/>
    <property type="match status" value="1"/>
</dbReference>
<evidence type="ECO:0000256" key="2">
    <source>
        <dbReference type="ARBA" id="ARBA00023015"/>
    </source>
</evidence>
<evidence type="ECO:0000256" key="1">
    <source>
        <dbReference type="ARBA" id="ARBA00004123"/>
    </source>
</evidence>
<dbReference type="PANTHER" id="PTHR47540:SF2">
    <property type="entry name" value="ZN(II)2CYS6 TRANSCRIPTION FACTOR (EUROFUNG)"/>
    <property type="match status" value="1"/>
</dbReference>
<feature type="domain" description="Zn(2)-C6 fungal-type" evidence="7">
    <location>
        <begin position="194"/>
        <end position="224"/>
    </location>
</feature>
<evidence type="ECO:0000256" key="6">
    <source>
        <dbReference type="SAM" id="MobiDB-lite"/>
    </source>
</evidence>
<protein>
    <recommendedName>
        <fullName evidence="7">Zn(2)-C6 fungal-type domain-containing protein</fullName>
    </recommendedName>
</protein>
<evidence type="ECO:0000313" key="9">
    <source>
        <dbReference type="Proteomes" id="UP000250043"/>
    </source>
</evidence>